<dbReference type="InterPro" id="IPR019734">
    <property type="entry name" value="TPR_rpt"/>
</dbReference>
<dbReference type="SMART" id="SM00028">
    <property type="entry name" value="TPR"/>
    <property type="match status" value="6"/>
</dbReference>
<dbReference type="Pfam" id="PF04733">
    <property type="entry name" value="Coatomer_E"/>
    <property type="match status" value="1"/>
</dbReference>
<comment type="caution">
    <text evidence="6">The sequence shown here is derived from an EMBL/GenBank/DDBJ whole genome shotgun (WGS) entry which is preliminary data.</text>
</comment>
<dbReference type="RefSeq" id="WP_408169747.1">
    <property type="nucleotide sequence ID" value="NZ_JAQQFR010000015.1"/>
</dbReference>
<sequence length="601" mass="67017">MKKPLAIVTLSVMLSACASLRQPSETDATTAAAATSKKQTLVKATPARKGQAKAKAQPEDPLPTPELSDEVLFRIMSSEIAFQRGQWQAAYVTLLGAAQQTRDPRLAKRAAEMALAARHPNEALAAVRLWTELAPHSDEALQNYLGLIMLGDNISEIQPLMAQRLAEADPQARGPMILQIQRLLMRAKDKAGAYTILQDIVAPYPTLLETHVALAQGAFSNRDGERARDEAKQALKIKPDSELAILTLAQVTPDGNEAMKLVSDFLKKYPDSREVRVAYARGLVEQKQFEQARSQFQTLLKDDKDDLTTLYALGILNVQTNHLTEGETYLKRYLEVLAAQPEDERDPTQALLLLSQIAEERNDIPTALKYLEQVEPGESYNAVQIRRAQLMTKSGDIDGARKVLQQAQSDAGNDRELLQLIQGEAQILRDSERYQDAADVLSAGLKRFPDSTDLLYDYAMVTDKTGNYKDMETSLRKIIELAPNNQHAYNALGYSLADRNIRLPEAVSLIKKAVELAPEDPFIADSLGWAEFRMGNMDEAEKELRRAYGLRPDPEIGIHLGEILWTRGKQDEAKKLWREAQSKDPKNDVLKSTLERLKVQL</sequence>
<organism evidence="6 7">
    <name type="scientific">Herbaspirillum rhizosphaerae</name>
    <dbReference type="NCBI Taxonomy" id="346179"/>
    <lineage>
        <taxon>Bacteria</taxon>
        <taxon>Pseudomonadati</taxon>
        <taxon>Pseudomonadota</taxon>
        <taxon>Betaproteobacteria</taxon>
        <taxon>Burkholderiales</taxon>
        <taxon>Oxalobacteraceae</taxon>
        <taxon>Herbaspirillum</taxon>
    </lineage>
</organism>
<dbReference type="PROSITE" id="PS50005">
    <property type="entry name" value="TPR"/>
    <property type="match status" value="1"/>
</dbReference>
<dbReference type="EMBL" id="JAQQFR010000015">
    <property type="protein sequence ID" value="MFL9880736.1"/>
    <property type="molecule type" value="Genomic_DNA"/>
</dbReference>
<accession>A0ABW8ZCJ2</accession>
<dbReference type="InterPro" id="IPR011990">
    <property type="entry name" value="TPR-like_helical_dom_sf"/>
</dbReference>
<dbReference type="PANTHER" id="PTHR45586">
    <property type="entry name" value="TPR REPEAT-CONTAINING PROTEIN PA4667"/>
    <property type="match status" value="1"/>
</dbReference>
<dbReference type="PROSITE" id="PS51257">
    <property type="entry name" value="PROKAR_LIPOPROTEIN"/>
    <property type="match status" value="1"/>
</dbReference>
<proteinExistence type="predicted"/>
<protein>
    <submittedName>
        <fullName evidence="6">Tetratricopeptide repeat protein</fullName>
    </submittedName>
</protein>
<keyword evidence="1" id="KW-0677">Repeat</keyword>
<evidence type="ECO:0000256" key="5">
    <source>
        <dbReference type="SAM" id="SignalP"/>
    </source>
</evidence>
<dbReference type="InterPro" id="IPR051012">
    <property type="entry name" value="CellSynth/LPSAsmb/PSIAsmb"/>
</dbReference>
<name>A0ABW8ZCJ2_9BURK</name>
<evidence type="ECO:0000256" key="4">
    <source>
        <dbReference type="SAM" id="MobiDB-lite"/>
    </source>
</evidence>
<dbReference type="Gene3D" id="1.25.40.10">
    <property type="entry name" value="Tetratricopeptide repeat domain"/>
    <property type="match status" value="3"/>
</dbReference>
<evidence type="ECO:0000313" key="6">
    <source>
        <dbReference type="EMBL" id="MFL9880736.1"/>
    </source>
</evidence>
<gene>
    <name evidence="6" type="ORF">PQR63_20225</name>
</gene>
<dbReference type="SUPFAM" id="SSF48452">
    <property type="entry name" value="TPR-like"/>
    <property type="match status" value="1"/>
</dbReference>
<feature type="region of interest" description="Disordered" evidence="4">
    <location>
        <begin position="26"/>
        <end position="65"/>
    </location>
</feature>
<evidence type="ECO:0000256" key="2">
    <source>
        <dbReference type="ARBA" id="ARBA00022803"/>
    </source>
</evidence>
<evidence type="ECO:0000313" key="7">
    <source>
        <dbReference type="Proteomes" id="UP001629214"/>
    </source>
</evidence>
<keyword evidence="5" id="KW-0732">Signal</keyword>
<reference evidence="6 7" key="1">
    <citation type="journal article" date="2024" name="Chem. Sci.">
        <title>Discovery of megapolipeptins by genome mining of a Burkholderiales bacteria collection.</title>
        <authorList>
            <person name="Paulo B.S."/>
            <person name="Recchia M.J.J."/>
            <person name="Lee S."/>
            <person name="Fergusson C.H."/>
            <person name="Romanowski S.B."/>
            <person name="Hernandez A."/>
            <person name="Krull N."/>
            <person name="Liu D.Y."/>
            <person name="Cavanagh H."/>
            <person name="Bos A."/>
            <person name="Gray C.A."/>
            <person name="Murphy B.T."/>
            <person name="Linington R.G."/>
            <person name="Eustaquio A.S."/>
        </authorList>
    </citation>
    <scope>NUCLEOTIDE SEQUENCE [LARGE SCALE GENOMIC DNA]</scope>
    <source>
        <strain evidence="6 7">RL21-008-BIB-B</strain>
    </source>
</reference>
<feature type="signal peptide" evidence="5">
    <location>
        <begin position="1"/>
        <end position="18"/>
    </location>
</feature>
<dbReference type="Pfam" id="PF14559">
    <property type="entry name" value="TPR_19"/>
    <property type="match status" value="1"/>
</dbReference>
<keyword evidence="7" id="KW-1185">Reference proteome</keyword>
<dbReference type="Pfam" id="PF13432">
    <property type="entry name" value="TPR_16"/>
    <property type="match status" value="1"/>
</dbReference>
<dbReference type="Proteomes" id="UP001629214">
    <property type="component" value="Unassembled WGS sequence"/>
</dbReference>
<keyword evidence="2 3" id="KW-0802">TPR repeat</keyword>
<feature type="repeat" description="TPR" evidence="3">
    <location>
        <begin position="554"/>
        <end position="587"/>
    </location>
</feature>
<dbReference type="PANTHER" id="PTHR45586:SF1">
    <property type="entry name" value="LIPOPOLYSACCHARIDE ASSEMBLY PROTEIN B"/>
    <property type="match status" value="1"/>
</dbReference>
<evidence type="ECO:0000256" key="1">
    <source>
        <dbReference type="ARBA" id="ARBA00022737"/>
    </source>
</evidence>
<evidence type="ECO:0000256" key="3">
    <source>
        <dbReference type="PROSITE-ProRule" id="PRU00339"/>
    </source>
</evidence>
<feature type="chain" id="PRO_5046992848" evidence="5">
    <location>
        <begin position="19"/>
        <end position="601"/>
    </location>
</feature>